<reference evidence="7 8" key="1">
    <citation type="submission" date="2023-07" db="EMBL/GenBank/DDBJ databases">
        <title>Comparative genomics of wheat-associated soil bacteria to identify genetic determinants of phenazine resistance.</title>
        <authorList>
            <person name="Mouncey N."/>
        </authorList>
    </citation>
    <scope>NUCLEOTIDE SEQUENCE [LARGE SCALE GENOMIC DNA]</scope>
    <source>
        <strain evidence="7 8">W2I7</strain>
    </source>
</reference>
<protein>
    <submittedName>
        <fullName evidence="7">Threonine dehydrogenase-like Zn-dependent dehydrogenase</fullName>
    </submittedName>
</protein>
<evidence type="ECO:0000256" key="3">
    <source>
        <dbReference type="ARBA" id="ARBA00022833"/>
    </source>
</evidence>
<dbReference type="EMBL" id="JAUSXK010000001">
    <property type="protein sequence ID" value="MDQ0644256.1"/>
    <property type="molecule type" value="Genomic_DNA"/>
</dbReference>
<sequence length="358" mass="37559">MTTARAAFLSGPSRFEIEEVPLPEISADDALLRVEVNGLCGSDIEQATTGGRFGRLVPGHEPVGVIDRIGDDAARRWGVSEGDRVAVEVVVPCHRCRQCAAGIYSSCEDSVGAYGYRPVPGSTLTGGFGEYMYLHPNSVMHRISNDVPLVEAAMYNPLAAGFRWANHLGGVKEGDTVVIFGAGQRGIAAAIAALSVGAAHVIATGLTRDAHKLARAREFGVKTTIDVEQEDAVERIDEVTGGRGADVVLDLTPNAAQPVRDALDVARMGGTVVLAGLKHGASIELVSDRIVQKGLRVIGARGVEGRAIGEAIALIESGKYPLASLSTHTFGLEDAARAIDVLAGRVDDEPSVHVSMIP</sequence>
<dbReference type="PANTHER" id="PTHR43401">
    <property type="entry name" value="L-THREONINE 3-DEHYDROGENASE"/>
    <property type="match status" value="1"/>
</dbReference>
<dbReference type="InterPro" id="IPR013154">
    <property type="entry name" value="ADH-like_N"/>
</dbReference>
<dbReference type="Pfam" id="PF00107">
    <property type="entry name" value="ADH_zinc_N"/>
    <property type="match status" value="1"/>
</dbReference>
<evidence type="ECO:0000256" key="5">
    <source>
        <dbReference type="RuleBase" id="RU361277"/>
    </source>
</evidence>
<dbReference type="InterPro" id="IPR013149">
    <property type="entry name" value="ADH-like_C"/>
</dbReference>
<dbReference type="InterPro" id="IPR050129">
    <property type="entry name" value="Zn_alcohol_dh"/>
</dbReference>
<gene>
    <name evidence="7" type="ORF">QFZ46_002416</name>
</gene>
<dbReference type="PROSITE" id="PS00059">
    <property type="entry name" value="ADH_ZINC"/>
    <property type="match status" value="1"/>
</dbReference>
<evidence type="ECO:0000256" key="4">
    <source>
        <dbReference type="ARBA" id="ARBA00023002"/>
    </source>
</evidence>
<dbReference type="RefSeq" id="WP_307361800.1">
    <property type="nucleotide sequence ID" value="NZ_JAUSXK010000001.1"/>
</dbReference>
<evidence type="ECO:0000256" key="2">
    <source>
        <dbReference type="ARBA" id="ARBA00022723"/>
    </source>
</evidence>
<evidence type="ECO:0000313" key="8">
    <source>
        <dbReference type="Proteomes" id="UP001239085"/>
    </source>
</evidence>
<dbReference type="SUPFAM" id="SSF50129">
    <property type="entry name" value="GroES-like"/>
    <property type="match status" value="1"/>
</dbReference>
<organism evidence="7 8">
    <name type="scientific">Microbacterium murale</name>
    <dbReference type="NCBI Taxonomy" id="1081040"/>
    <lineage>
        <taxon>Bacteria</taxon>
        <taxon>Bacillati</taxon>
        <taxon>Actinomycetota</taxon>
        <taxon>Actinomycetes</taxon>
        <taxon>Micrococcales</taxon>
        <taxon>Microbacteriaceae</taxon>
        <taxon>Microbacterium</taxon>
    </lineage>
</organism>
<dbReference type="SUPFAM" id="SSF51735">
    <property type="entry name" value="NAD(P)-binding Rossmann-fold domains"/>
    <property type="match status" value="1"/>
</dbReference>
<keyword evidence="4" id="KW-0560">Oxidoreductase</keyword>
<comment type="caution">
    <text evidence="7">The sequence shown here is derived from an EMBL/GenBank/DDBJ whole genome shotgun (WGS) entry which is preliminary data.</text>
</comment>
<keyword evidence="3 5" id="KW-0862">Zinc</keyword>
<comment type="cofactor">
    <cofactor evidence="1 5">
        <name>Zn(2+)</name>
        <dbReference type="ChEBI" id="CHEBI:29105"/>
    </cofactor>
</comment>
<comment type="similarity">
    <text evidence="5">Belongs to the zinc-containing alcohol dehydrogenase family.</text>
</comment>
<dbReference type="InterPro" id="IPR020843">
    <property type="entry name" value="ER"/>
</dbReference>
<dbReference type="InterPro" id="IPR036291">
    <property type="entry name" value="NAD(P)-bd_dom_sf"/>
</dbReference>
<keyword evidence="2 5" id="KW-0479">Metal-binding</keyword>
<evidence type="ECO:0000313" key="7">
    <source>
        <dbReference type="EMBL" id="MDQ0644256.1"/>
    </source>
</evidence>
<dbReference type="InterPro" id="IPR011032">
    <property type="entry name" value="GroES-like_sf"/>
</dbReference>
<feature type="domain" description="Enoyl reductase (ER)" evidence="6">
    <location>
        <begin position="10"/>
        <end position="346"/>
    </location>
</feature>
<evidence type="ECO:0000256" key="1">
    <source>
        <dbReference type="ARBA" id="ARBA00001947"/>
    </source>
</evidence>
<dbReference type="Gene3D" id="3.90.180.10">
    <property type="entry name" value="Medium-chain alcohol dehydrogenases, catalytic domain"/>
    <property type="match status" value="1"/>
</dbReference>
<evidence type="ECO:0000259" key="6">
    <source>
        <dbReference type="SMART" id="SM00829"/>
    </source>
</evidence>
<dbReference type="Gene3D" id="3.40.50.720">
    <property type="entry name" value="NAD(P)-binding Rossmann-like Domain"/>
    <property type="match status" value="1"/>
</dbReference>
<dbReference type="InterPro" id="IPR002328">
    <property type="entry name" value="ADH_Zn_CS"/>
</dbReference>
<proteinExistence type="inferred from homology"/>
<name>A0ABU0PAA3_9MICO</name>
<dbReference type="Proteomes" id="UP001239085">
    <property type="component" value="Unassembled WGS sequence"/>
</dbReference>
<dbReference type="Pfam" id="PF08240">
    <property type="entry name" value="ADH_N"/>
    <property type="match status" value="1"/>
</dbReference>
<accession>A0ABU0PAA3</accession>
<keyword evidence="8" id="KW-1185">Reference proteome</keyword>
<dbReference type="PANTHER" id="PTHR43401:SF2">
    <property type="entry name" value="L-THREONINE 3-DEHYDROGENASE"/>
    <property type="match status" value="1"/>
</dbReference>
<dbReference type="SMART" id="SM00829">
    <property type="entry name" value="PKS_ER"/>
    <property type="match status" value="1"/>
</dbReference>